<proteinExistence type="predicted"/>
<sequence length="170" mass="19508">MGDKKAKEDGERYILCDVVLPVGRYLDEPKWAVPKDSSPFPRLFYTEESESLAPVIDDFTLQREFIVFDLRRFKSDPLSIQVRWDTSLNSITDQSQFDPSSISVQSQSESRLITVRSKFSPYGQKAVAEAKKSSQLVEFAQDFPSPKERKLLLISSITVKNADTWIKYVF</sequence>
<dbReference type="VEuPathDB" id="FungiDB:RhiirA1_477882"/>
<protein>
    <submittedName>
        <fullName evidence="1">Uncharacterized protein</fullName>
    </submittedName>
</protein>
<dbReference type="AlphaFoldDB" id="A0A2N0QT03"/>
<reference evidence="1 2" key="1">
    <citation type="submission" date="2017-10" db="EMBL/GenBank/DDBJ databases">
        <title>Extensive intraspecific genome diversity in a model arbuscular mycorrhizal fungus.</title>
        <authorList>
            <person name="Chen E.C.H."/>
            <person name="Morin E."/>
            <person name="Baudet D."/>
            <person name="Noel J."/>
            <person name="Ndikumana S."/>
            <person name="Charron P."/>
            <person name="St-Onge C."/>
            <person name="Giorgi J."/>
            <person name="Grigoriev I.V."/>
            <person name="Roux C."/>
            <person name="Martin F.M."/>
            <person name="Corradi N."/>
        </authorList>
    </citation>
    <scope>NUCLEOTIDE SEQUENCE [LARGE SCALE GENOMIC DNA]</scope>
    <source>
        <strain evidence="1 2">A1</strain>
    </source>
</reference>
<organism evidence="1 2">
    <name type="scientific">Rhizophagus irregularis</name>
    <dbReference type="NCBI Taxonomy" id="588596"/>
    <lineage>
        <taxon>Eukaryota</taxon>
        <taxon>Fungi</taxon>
        <taxon>Fungi incertae sedis</taxon>
        <taxon>Mucoromycota</taxon>
        <taxon>Glomeromycotina</taxon>
        <taxon>Glomeromycetes</taxon>
        <taxon>Glomerales</taxon>
        <taxon>Glomeraceae</taxon>
        <taxon>Rhizophagus</taxon>
    </lineage>
</organism>
<evidence type="ECO:0000313" key="2">
    <source>
        <dbReference type="Proteomes" id="UP000232688"/>
    </source>
</evidence>
<accession>A0A2N0QT03</accession>
<dbReference type="EMBL" id="LLXH01003501">
    <property type="protein sequence ID" value="PKC54150.1"/>
    <property type="molecule type" value="Genomic_DNA"/>
</dbReference>
<name>A0A2N0QT03_9GLOM</name>
<gene>
    <name evidence="1" type="ORF">RhiirA1_477882</name>
</gene>
<dbReference type="VEuPathDB" id="FungiDB:RhiirFUN_025282"/>
<comment type="caution">
    <text evidence="1">The sequence shown here is derived from an EMBL/GenBank/DDBJ whole genome shotgun (WGS) entry which is preliminary data.</text>
</comment>
<dbReference type="Proteomes" id="UP000232688">
    <property type="component" value="Unassembled WGS sequence"/>
</dbReference>
<evidence type="ECO:0000313" key="1">
    <source>
        <dbReference type="EMBL" id="PKC54150.1"/>
    </source>
</evidence>
<reference evidence="1 2" key="2">
    <citation type="submission" date="2017-10" db="EMBL/GenBank/DDBJ databases">
        <title>Genome analyses suggest a sexual origin of heterokaryosis in a supposedly ancient asexual fungus.</title>
        <authorList>
            <person name="Corradi N."/>
            <person name="Sedzielewska K."/>
            <person name="Noel J."/>
            <person name="Charron P."/>
            <person name="Farinelli L."/>
            <person name="Marton T."/>
            <person name="Kruger M."/>
            <person name="Pelin A."/>
            <person name="Brachmann A."/>
            <person name="Corradi N."/>
        </authorList>
    </citation>
    <scope>NUCLEOTIDE SEQUENCE [LARGE SCALE GENOMIC DNA]</scope>
    <source>
        <strain evidence="1 2">A1</strain>
    </source>
</reference>